<dbReference type="SUPFAM" id="SSF88697">
    <property type="entry name" value="PUA domain-like"/>
    <property type="match status" value="1"/>
</dbReference>
<feature type="domain" description="EVE" evidence="4">
    <location>
        <begin position="3"/>
        <end position="134"/>
    </location>
</feature>
<gene>
    <name evidence="5" type="ORF">R1sor_018599</name>
</gene>
<dbReference type="InterPro" id="IPR052181">
    <property type="entry name" value="5hmC_binding"/>
</dbReference>
<feature type="compositionally biased region" description="Basic and acidic residues" evidence="3">
    <location>
        <begin position="208"/>
        <end position="218"/>
    </location>
</feature>
<reference evidence="5 6" key="1">
    <citation type="submission" date="2024-09" db="EMBL/GenBank/DDBJ databases">
        <title>Chromosome-scale assembly of Riccia sorocarpa.</title>
        <authorList>
            <person name="Paukszto L."/>
        </authorList>
    </citation>
    <scope>NUCLEOTIDE SEQUENCE [LARGE SCALE GENOMIC DNA]</scope>
    <source>
        <strain evidence="5">LP-2024</strain>
        <tissue evidence="5">Aerial parts of the thallus</tissue>
    </source>
</reference>
<dbReference type="AlphaFoldDB" id="A0ABD3IA77"/>
<name>A0ABD3IA77_9MARC</name>
<evidence type="ECO:0000259" key="4">
    <source>
        <dbReference type="Pfam" id="PF01878"/>
    </source>
</evidence>
<protein>
    <recommendedName>
        <fullName evidence="4">EVE domain-containing protein</fullName>
    </recommendedName>
</protein>
<organism evidence="5 6">
    <name type="scientific">Riccia sorocarpa</name>
    <dbReference type="NCBI Taxonomy" id="122646"/>
    <lineage>
        <taxon>Eukaryota</taxon>
        <taxon>Viridiplantae</taxon>
        <taxon>Streptophyta</taxon>
        <taxon>Embryophyta</taxon>
        <taxon>Marchantiophyta</taxon>
        <taxon>Marchantiopsida</taxon>
        <taxon>Marchantiidae</taxon>
        <taxon>Marchantiales</taxon>
        <taxon>Ricciaceae</taxon>
        <taxon>Riccia</taxon>
    </lineage>
</organism>
<dbReference type="InterPro" id="IPR015947">
    <property type="entry name" value="PUA-like_sf"/>
</dbReference>
<accession>A0ABD3IA77</accession>
<keyword evidence="6" id="KW-1185">Reference proteome</keyword>
<dbReference type="InterPro" id="IPR002740">
    <property type="entry name" value="EVE_domain"/>
</dbReference>
<feature type="compositionally biased region" description="Polar residues" evidence="3">
    <location>
        <begin position="156"/>
        <end position="167"/>
    </location>
</feature>
<comment type="caution">
    <text evidence="5">The sequence shown here is derived from an EMBL/GenBank/DDBJ whole genome shotgun (WGS) entry which is preliminary data.</text>
</comment>
<dbReference type="GO" id="GO:0005634">
    <property type="term" value="C:nucleus"/>
    <property type="evidence" value="ECO:0007669"/>
    <property type="project" value="UniProtKB-SubCell"/>
</dbReference>
<dbReference type="Gene3D" id="3.10.590.10">
    <property type="entry name" value="ph1033 like domains"/>
    <property type="match status" value="1"/>
</dbReference>
<evidence type="ECO:0000256" key="2">
    <source>
        <dbReference type="ARBA" id="ARBA00023242"/>
    </source>
</evidence>
<feature type="region of interest" description="Disordered" evidence="3">
    <location>
        <begin position="142"/>
        <end position="303"/>
    </location>
</feature>
<dbReference type="Pfam" id="PF01878">
    <property type="entry name" value="EVE"/>
    <property type="match status" value="1"/>
</dbReference>
<feature type="compositionally biased region" description="Basic residues" evidence="3">
    <location>
        <begin position="192"/>
        <end position="202"/>
    </location>
</feature>
<keyword evidence="2" id="KW-0539">Nucleus</keyword>
<proteinExistence type="predicted"/>
<dbReference type="Proteomes" id="UP001633002">
    <property type="component" value="Unassembled WGS sequence"/>
</dbReference>
<sequence length="420" mass="46778">MGNYWLLKTEPDCWSWDQQTANKGLSVWDGVRNHQAQKAMRNMAEGDLCFFYHTGKLKEVCGIVRVVREYYPDPTDETGKWGAVDVQEVLPLKRTVTLGEMKDDDELSEFLMFRQPRLSVVPVEEKVWTRVCNMGEIEPPLLESSFNTEEEDAGVTNGSSKRSSSTKAVPKNASGGKSNDASEARNGEPPKSPKKRAAKGKAKSTAARKQDKLVDSASKRVSSAKIDVSKKPAPPAKAGRKRVNEVKPDPDEDQGSPKASKKRASRAKPVSKEEPELADTGKPPSKKSRKRKPGFVARGTHVKGSSGRHLVRVAIRDWPKQTIIDQEDVVLAAAGVHEDPLRLLPPGDLYLHGFHFIKGGKKFLIISRVFERERKSLRIIICIVVASGGVEGHYYKDSKICLCRMQISLTNELKREIVLW</sequence>
<feature type="compositionally biased region" description="Basic residues" evidence="3">
    <location>
        <begin position="284"/>
        <end position="293"/>
    </location>
</feature>
<dbReference type="PANTHER" id="PTHR14087">
    <property type="entry name" value="THYMOCYTE NUCLEAR PROTEIN 1"/>
    <property type="match status" value="1"/>
</dbReference>
<evidence type="ECO:0000256" key="3">
    <source>
        <dbReference type="SAM" id="MobiDB-lite"/>
    </source>
</evidence>
<comment type="subcellular location">
    <subcellularLocation>
        <location evidence="1">Nucleus</location>
    </subcellularLocation>
</comment>
<dbReference type="PANTHER" id="PTHR14087:SF8">
    <property type="entry name" value="OS03G0676100 PROTEIN"/>
    <property type="match status" value="1"/>
</dbReference>
<dbReference type="InterPro" id="IPR047197">
    <property type="entry name" value="THYN1-like_EVE"/>
</dbReference>
<evidence type="ECO:0000256" key="1">
    <source>
        <dbReference type="ARBA" id="ARBA00004123"/>
    </source>
</evidence>
<evidence type="ECO:0000313" key="6">
    <source>
        <dbReference type="Proteomes" id="UP001633002"/>
    </source>
</evidence>
<dbReference type="CDD" id="cd21133">
    <property type="entry name" value="EVE"/>
    <property type="match status" value="1"/>
</dbReference>
<evidence type="ECO:0000313" key="5">
    <source>
        <dbReference type="EMBL" id="KAL3700577.1"/>
    </source>
</evidence>
<dbReference type="EMBL" id="JBJQOH010000001">
    <property type="protein sequence ID" value="KAL3700577.1"/>
    <property type="molecule type" value="Genomic_DNA"/>
</dbReference>